<accession>A0A4C1VBT6</accession>
<dbReference type="InterPro" id="IPR036397">
    <property type="entry name" value="RNaseH_sf"/>
</dbReference>
<dbReference type="Proteomes" id="UP000299102">
    <property type="component" value="Unassembled WGS sequence"/>
</dbReference>
<dbReference type="InterPro" id="IPR052709">
    <property type="entry name" value="Transposase-MT_Hybrid"/>
</dbReference>
<sequence length="122" mass="14217">MQRFDDGDSDAVYDMVIKLDLLLRCRNQKQSVQWVLPFEKLSTKLKRSRSFGKKMVAFLFGMTGTLTIEILTRPPYSPDLAACDLYLFPQIKDKFRGKWFTDTEKAVAAYKKAVEVTPKWFH</sequence>
<evidence type="ECO:0000313" key="1">
    <source>
        <dbReference type="EMBL" id="GBP35990.1"/>
    </source>
</evidence>
<dbReference type="PANTHER" id="PTHR46060">
    <property type="entry name" value="MARINER MOS1 TRANSPOSASE-LIKE PROTEIN"/>
    <property type="match status" value="1"/>
</dbReference>
<keyword evidence="2" id="KW-1185">Reference proteome</keyword>
<organism evidence="1 2">
    <name type="scientific">Eumeta variegata</name>
    <name type="common">Bagworm moth</name>
    <name type="synonym">Eumeta japonica</name>
    <dbReference type="NCBI Taxonomy" id="151549"/>
    <lineage>
        <taxon>Eukaryota</taxon>
        <taxon>Metazoa</taxon>
        <taxon>Ecdysozoa</taxon>
        <taxon>Arthropoda</taxon>
        <taxon>Hexapoda</taxon>
        <taxon>Insecta</taxon>
        <taxon>Pterygota</taxon>
        <taxon>Neoptera</taxon>
        <taxon>Endopterygota</taxon>
        <taxon>Lepidoptera</taxon>
        <taxon>Glossata</taxon>
        <taxon>Ditrysia</taxon>
        <taxon>Tineoidea</taxon>
        <taxon>Psychidae</taxon>
        <taxon>Oiketicinae</taxon>
        <taxon>Eumeta</taxon>
    </lineage>
</organism>
<dbReference type="AlphaFoldDB" id="A0A4C1VBT6"/>
<dbReference type="PANTHER" id="PTHR46060:SF3">
    <property type="entry name" value="PROTEIN GVQW3"/>
    <property type="match status" value="1"/>
</dbReference>
<protein>
    <recommendedName>
        <fullName evidence="3">Histone-lysine N-methyltransferase SETMAR</fullName>
    </recommendedName>
</protein>
<evidence type="ECO:0008006" key="3">
    <source>
        <dbReference type="Google" id="ProtNLM"/>
    </source>
</evidence>
<gene>
    <name evidence="1" type="ORF">EVAR_91542_1</name>
</gene>
<dbReference type="OrthoDB" id="10252139at2759"/>
<reference evidence="1 2" key="1">
    <citation type="journal article" date="2019" name="Commun. Biol.">
        <title>The bagworm genome reveals a unique fibroin gene that provides high tensile strength.</title>
        <authorList>
            <person name="Kono N."/>
            <person name="Nakamura H."/>
            <person name="Ohtoshi R."/>
            <person name="Tomita M."/>
            <person name="Numata K."/>
            <person name="Arakawa K."/>
        </authorList>
    </citation>
    <scope>NUCLEOTIDE SEQUENCE [LARGE SCALE GENOMIC DNA]</scope>
</reference>
<proteinExistence type="predicted"/>
<dbReference type="GO" id="GO:0003676">
    <property type="term" value="F:nucleic acid binding"/>
    <property type="evidence" value="ECO:0007669"/>
    <property type="project" value="InterPro"/>
</dbReference>
<comment type="caution">
    <text evidence="1">The sequence shown here is derived from an EMBL/GenBank/DDBJ whole genome shotgun (WGS) entry which is preliminary data.</text>
</comment>
<evidence type="ECO:0000313" key="2">
    <source>
        <dbReference type="Proteomes" id="UP000299102"/>
    </source>
</evidence>
<dbReference type="EMBL" id="BGZK01000312">
    <property type="protein sequence ID" value="GBP35990.1"/>
    <property type="molecule type" value="Genomic_DNA"/>
</dbReference>
<name>A0A4C1VBT6_EUMVA</name>
<dbReference type="Gene3D" id="3.30.420.10">
    <property type="entry name" value="Ribonuclease H-like superfamily/Ribonuclease H"/>
    <property type="match status" value="1"/>
</dbReference>